<dbReference type="Gene3D" id="1.10.510.10">
    <property type="entry name" value="Transferase(Phosphotransferase) domain 1"/>
    <property type="match status" value="3"/>
</dbReference>
<keyword evidence="6" id="KW-0808">Transferase</keyword>
<dbReference type="GO" id="GO:0009506">
    <property type="term" value="C:plasmodesma"/>
    <property type="evidence" value="ECO:0007669"/>
    <property type="project" value="TreeGrafter"/>
</dbReference>
<dbReference type="GO" id="GO:0002229">
    <property type="term" value="P:defense response to oomycetes"/>
    <property type="evidence" value="ECO:0007669"/>
    <property type="project" value="UniProtKB-ARBA"/>
</dbReference>
<evidence type="ECO:0000259" key="17">
    <source>
        <dbReference type="PROSITE" id="PS50011"/>
    </source>
</evidence>
<evidence type="ECO:0000256" key="12">
    <source>
        <dbReference type="ARBA" id="ARBA00022989"/>
    </source>
</evidence>
<evidence type="ECO:0000256" key="16">
    <source>
        <dbReference type="PROSITE-ProRule" id="PRU10141"/>
    </source>
</evidence>
<dbReference type="InterPro" id="IPR045272">
    <property type="entry name" value="ANXUR1/2-like"/>
</dbReference>
<keyword evidence="12" id="KW-1133">Transmembrane helix</keyword>
<dbReference type="GO" id="GO:0005524">
    <property type="term" value="F:ATP binding"/>
    <property type="evidence" value="ECO:0007669"/>
    <property type="project" value="UniProtKB-UniRule"/>
</dbReference>
<dbReference type="PROSITE" id="PS00107">
    <property type="entry name" value="PROTEIN_KINASE_ATP"/>
    <property type="match status" value="2"/>
</dbReference>
<dbReference type="SMART" id="SM00220">
    <property type="entry name" value="S_TKc"/>
    <property type="match status" value="3"/>
</dbReference>
<proteinExistence type="inferred from homology"/>
<feature type="binding site" evidence="16">
    <location>
        <position position="374"/>
    </location>
    <ligand>
        <name>ATP</name>
        <dbReference type="ChEBI" id="CHEBI:30616"/>
    </ligand>
</feature>
<dbReference type="InterPro" id="IPR017441">
    <property type="entry name" value="Protein_kinase_ATP_BS"/>
</dbReference>
<evidence type="ECO:0000313" key="18">
    <source>
        <dbReference type="EMBL" id="CAI9260548.1"/>
    </source>
</evidence>
<keyword evidence="14" id="KW-0675">Receptor</keyword>
<evidence type="ECO:0000256" key="6">
    <source>
        <dbReference type="ARBA" id="ARBA00022679"/>
    </source>
</evidence>
<dbReference type="PANTHER" id="PTHR27003:SF359">
    <property type="entry name" value="SERINE_THREONINE-PROTEIN KINASE UNC-51-RELATED"/>
    <property type="match status" value="1"/>
</dbReference>
<evidence type="ECO:0000256" key="9">
    <source>
        <dbReference type="ARBA" id="ARBA00022741"/>
    </source>
</evidence>
<feature type="domain" description="Protein kinase" evidence="17">
    <location>
        <begin position="661"/>
        <end position="943"/>
    </location>
</feature>
<evidence type="ECO:0000256" key="4">
    <source>
        <dbReference type="ARBA" id="ARBA00022475"/>
    </source>
</evidence>
<evidence type="ECO:0000256" key="7">
    <source>
        <dbReference type="ARBA" id="ARBA00022692"/>
    </source>
</evidence>
<dbReference type="InterPro" id="IPR008271">
    <property type="entry name" value="Ser/Thr_kinase_AS"/>
</dbReference>
<dbReference type="InterPro" id="IPR001245">
    <property type="entry name" value="Ser-Thr/Tyr_kinase_cat_dom"/>
</dbReference>
<evidence type="ECO:0000256" key="1">
    <source>
        <dbReference type="ARBA" id="ARBA00004251"/>
    </source>
</evidence>
<accession>A0AA35VIL8</accession>
<feature type="domain" description="Protein kinase" evidence="17">
    <location>
        <begin position="27"/>
        <end position="303"/>
    </location>
</feature>
<keyword evidence="9 16" id="KW-0547">Nucleotide-binding</keyword>
<dbReference type="PROSITE" id="PS50011">
    <property type="entry name" value="PROTEIN_KINASE_DOM"/>
    <property type="match status" value="3"/>
</dbReference>
<evidence type="ECO:0000313" key="19">
    <source>
        <dbReference type="Proteomes" id="UP001177003"/>
    </source>
</evidence>
<evidence type="ECO:0000256" key="2">
    <source>
        <dbReference type="ARBA" id="ARBA00008536"/>
    </source>
</evidence>
<dbReference type="Gene3D" id="3.30.200.20">
    <property type="entry name" value="Phosphorylase Kinase, domain 1"/>
    <property type="match status" value="3"/>
</dbReference>
<comment type="subcellular location">
    <subcellularLocation>
        <location evidence="1">Cell membrane</location>
        <topology evidence="1">Single-pass type I membrane protein</topology>
    </subcellularLocation>
</comment>
<dbReference type="InterPro" id="IPR011009">
    <property type="entry name" value="Kinase-like_dom_sf"/>
</dbReference>
<feature type="binding site" evidence="16">
    <location>
        <position position="692"/>
    </location>
    <ligand>
        <name>ATP</name>
        <dbReference type="ChEBI" id="CHEBI:30616"/>
    </ligand>
</feature>
<gene>
    <name evidence="18" type="ORF">LSALG_LOCUS1380</name>
</gene>
<evidence type="ECO:0000256" key="11">
    <source>
        <dbReference type="ARBA" id="ARBA00022840"/>
    </source>
</evidence>
<evidence type="ECO:0000256" key="13">
    <source>
        <dbReference type="ARBA" id="ARBA00023136"/>
    </source>
</evidence>
<dbReference type="EMBL" id="OX465086">
    <property type="protein sequence ID" value="CAI9260548.1"/>
    <property type="molecule type" value="Genomic_DNA"/>
</dbReference>
<comment type="similarity">
    <text evidence="2">In the N-terminal section; belongs to the leguminous lectin family.</text>
</comment>
<evidence type="ECO:0000256" key="10">
    <source>
        <dbReference type="ARBA" id="ARBA00022777"/>
    </source>
</evidence>
<dbReference type="FunFam" id="3.30.200.20:FF:000039">
    <property type="entry name" value="receptor-like protein kinase FERONIA"/>
    <property type="match status" value="1"/>
</dbReference>
<dbReference type="Proteomes" id="UP001177003">
    <property type="component" value="Chromosome 0"/>
</dbReference>
<evidence type="ECO:0000256" key="14">
    <source>
        <dbReference type="ARBA" id="ARBA00023170"/>
    </source>
</evidence>
<comment type="similarity">
    <text evidence="3">In the C-terminal section; belongs to the protein kinase superfamily. Ser/Thr protein kinase family.</text>
</comment>
<keyword evidence="13" id="KW-0472">Membrane</keyword>
<dbReference type="InterPro" id="IPR000719">
    <property type="entry name" value="Prot_kinase_dom"/>
</dbReference>
<keyword evidence="10" id="KW-0418">Kinase</keyword>
<dbReference type="PANTHER" id="PTHR27003">
    <property type="entry name" value="OS07G0166700 PROTEIN"/>
    <property type="match status" value="1"/>
</dbReference>
<reference evidence="18" key="1">
    <citation type="submission" date="2023-04" db="EMBL/GenBank/DDBJ databases">
        <authorList>
            <person name="Vijverberg K."/>
            <person name="Xiong W."/>
            <person name="Schranz E."/>
        </authorList>
    </citation>
    <scope>NUCLEOTIDE SEQUENCE</scope>
</reference>
<evidence type="ECO:0000256" key="3">
    <source>
        <dbReference type="ARBA" id="ARBA00010217"/>
    </source>
</evidence>
<keyword evidence="11 16" id="KW-0067">ATP-binding</keyword>
<sequence>MSSSNSRVNLAKSLIPLKEIRLATQDFSSETVIGHGEFADVYRGQLSKRWQNQTAAFRRLYPSNFRGHDGFRNDLEMISSFNHENIIPFIGYCDEDNEMVIAFGYAMNGSLQDHLQDPNKRRCLTWEQRLKICIGAAKGLEYLHSGAGESRRIIHKNIKATNILLGDNLEAKICDFGFRSRLITIHTTYVGNSFYMDPNYFEIGNLTKQSDVYSFGVLLFETLSGMLANDTRSIGDRKPQTLMNLVRRHYEDGLDQIIDPFIRTQIDSRSFNTFKKIAYQCISFKSKDRPKMDTIIQRIKEALDIQSQKHEAALTITVGMNRYENLERCLIPLKAVNLATGYKSQETRVGVGGSGVVYKGQLSKRWQNRTAAFKCIYPTRSRREQEFRNEVEMLSSLNHENIIPFIGYCDEGNERIIVSEYAINGSLDQHLKDPNKIRCLTWEQRLKICLGAARGLKYLHTGLGEQNKVIHRGVTSSNILLDGNLEAKFCCFVLAILVDGNQREVYEPAVGTPFYMDPIYNESGIVSVESDVYSFGVVLFEMLSGMLAYNQRTIGEDEPQTLINLVRRYYHDGLKNLIDPHIRDQINIHSFHAFKELAYQCISLKLRDRPTMNRIIKRIEEAQYIQNHGVASTIATPSHQCQNLESFLIPLEEIKLATRDFSAETQIGDGGFGVVYRGNLSEHWKNCIVAIKRLDVKSHQGKDEFLTELKFISSFHHDNIISFVGYCDEENEMILVYEYASNHSLDHHLQDSKKRGHLTWSQRLKICLGVARGLNYIHSSVGEEIRVIHRDIKSGNILLDENMEAKICDFGLSKQSPRNTQGTEIYTKAAGTIFYLDPIYQESGILHKESDVYSFGVVLFEIFSGMLAYHRRSFGDGNPQPLINLVRRYYNNGLEELIDPHIRDQIDSRCFHIFNELAYQCISYNFKERPTMETIIERIEDAIDVQLKWELQCRMRKMELKTTKKGWCWTA</sequence>
<name>A0AA35VIL8_LACSI</name>
<keyword evidence="5" id="KW-0723">Serine/threonine-protein kinase</keyword>
<dbReference type="GO" id="GO:0004714">
    <property type="term" value="F:transmembrane receptor protein tyrosine kinase activity"/>
    <property type="evidence" value="ECO:0007669"/>
    <property type="project" value="InterPro"/>
</dbReference>
<keyword evidence="19" id="KW-1185">Reference proteome</keyword>
<feature type="domain" description="Protein kinase" evidence="17">
    <location>
        <begin position="343"/>
        <end position="625"/>
    </location>
</feature>
<evidence type="ECO:0000256" key="15">
    <source>
        <dbReference type="ARBA" id="ARBA00023180"/>
    </source>
</evidence>
<keyword evidence="4" id="KW-1003">Cell membrane</keyword>
<evidence type="ECO:0000256" key="8">
    <source>
        <dbReference type="ARBA" id="ARBA00022729"/>
    </source>
</evidence>
<dbReference type="SUPFAM" id="SSF56112">
    <property type="entry name" value="Protein kinase-like (PK-like)"/>
    <property type="match status" value="3"/>
</dbReference>
<dbReference type="PROSITE" id="PS00108">
    <property type="entry name" value="PROTEIN_KINASE_ST"/>
    <property type="match status" value="1"/>
</dbReference>
<dbReference type="GO" id="GO:0005886">
    <property type="term" value="C:plasma membrane"/>
    <property type="evidence" value="ECO:0007669"/>
    <property type="project" value="UniProtKB-SubCell"/>
</dbReference>
<keyword evidence="8" id="KW-0732">Signal</keyword>
<organism evidence="18 19">
    <name type="scientific">Lactuca saligna</name>
    <name type="common">Willowleaf lettuce</name>
    <dbReference type="NCBI Taxonomy" id="75948"/>
    <lineage>
        <taxon>Eukaryota</taxon>
        <taxon>Viridiplantae</taxon>
        <taxon>Streptophyta</taxon>
        <taxon>Embryophyta</taxon>
        <taxon>Tracheophyta</taxon>
        <taxon>Spermatophyta</taxon>
        <taxon>Magnoliopsida</taxon>
        <taxon>eudicotyledons</taxon>
        <taxon>Gunneridae</taxon>
        <taxon>Pentapetalae</taxon>
        <taxon>asterids</taxon>
        <taxon>campanulids</taxon>
        <taxon>Asterales</taxon>
        <taxon>Asteraceae</taxon>
        <taxon>Cichorioideae</taxon>
        <taxon>Cichorieae</taxon>
        <taxon>Lactucinae</taxon>
        <taxon>Lactuca</taxon>
    </lineage>
</organism>
<dbReference type="AlphaFoldDB" id="A0AA35VIL8"/>
<evidence type="ECO:0000256" key="5">
    <source>
        <dbReference type="ARBA" id="ARBA00022527"/>
    </source>
</evidence>
<keyword evidence="7" id="KW-0812">Transmembrane</keyword>
<dbReference type="Pfam" id="PF07714">
    <property type="entry name" value="PK_Tyr_Ser-Thr"/>
    <property type="match status" value="3"/>
</dbReference>
<protein>
    <recommendedName>
        <fullName evidence="17">Protein kinase domain-containing protein</fullName>
    </recommendedName>
</protein>
<keyword evidence="15" id="KW-0325">Glycoprotein</keyword>
<dbReference type="FunFam" id="1.10.510.10:FF:000240">
    <property type="entry name" value="Lectin-domain containing receptor kinase A4.3"/>
    <property type="match status" value="1"/>
</dbReference>
<dbReference type="GO" id="GO:0004674">
    <property type="term" value="F:protein serine/threonine kinase activity"/>
    <property type="evidence" value="ECO:0007669"/>
    <property type="project" value="UniProtKB-KW"/>
</dbReference>